<sequence length="161" mass="18151">MSRRIPFDIAAYERLIISTDCFICRIVAGETENPHHVIWEDDRYIAFLNRYPTLPGYLLVSPKRHLVDVVRDLDTADYLDLQAVVHRVARAAASVLPTERVYLMSLGSMQGNAHIHWHVACLPPEVPYPRQQFHALMAENGVLDQTADEMAAIAAGIRSAM</sequence>
<dbReference type="Pfam" id="PF01230">
    <property type="entry name" value="HIT"/>
    <property type="match status" value="1"/>
</dbReference>
<protein>
    <submittedName>
        <fullName evidence="4">Histidine triad (HIT) family protein/ATP adenylyltransferase</fullName>
    </submittedName>
</protein>
<dbReference type="EMBL" id="VFOW01000001">
    <property type="protein sequence ID" value="TQL75974.1"/>
    <property type="molecule type" value="Genomic_DNA"/>
</dbReference>
<keyword evidence="4" id="KW-0808">Transferase</keyword>
<dbReference type="InterPro" id="IPR036265">
    <property type="entry name" value="HIT-like_sf"/>
</dbReference>
<evidence type="ECO:0000259" key="3">
    <source>
        <dbReference type="PROSITE" id="PS51084"/>
    </source>
</evidence>
<dbReference type="GO" id="GO:0009117">
    <property type="term" value="P:nucleotide metabolic process"/>
    <property type="evidence" value="ECO:0007669"/>
    <property type="project" value="TreeGrafter"/>
</dbReference>
<evidence type="ECO:0000313" key="4">
    <source>
        <dbReference type="EMBL" id="TQL75974.1"/>
    </source>
</evidence>
<keyword evidence="5" id="KW-1185">Reference proteome</keyword>
<dbReference type="GO" id="GO:0016779">
    <property type="term" value="F:nucleotidyltransferase activity"/>
    <property type="evidence" value="ECO:0007669"/>
    <property type="project" value="UniProtKB-KW"/>
</dbReference>
<comment type="caution">
    <text evidence="2">Lacks conserved residue(s) required for the propagation of feature annotation.</text>
</comment>
<dbReference type="Gene3D" id="3.30.428.10">
    <property type="entry name" value="HIT-like"/>
    <property type="match status" value="1"/>
</dbReference>
<dbReference type="SUPFAM" id="SSF54197">
    <property type="entry name" value="HIT-like"/>
    <property type="match status" value="1"/>
</dbReference>
<dbReference type="RefSeq" id="WP_142036680.1">
    <property type="nucleotide sequence ID" value="NZ_JBHTGS010000001.1"/>
</dbReference>
<feature type="domain" description="HIT" evidence="3">
    <location>
        <begin position="22"/>
        <end position="133"/>
    </location>
</feature>
<dbReference type="OrthoDB" id="9784774at2"/>
<feature type="active site" description="Tele-AMP-histidine intermediate" evidence="1">
    <location>
        <position position="118"/>
    </location>
</feature>
<evidence type="ECO:0000256" key="2">
    <source>
        <dbReference type="PROSITE-ProRule" id="PRU00464"/>
    </source>
</evidence>
<evidence type="ECO:0000256" key="1">
    <source>
        <dbReference type="PIRSR" id="PIRSR601310-1"/>
    </source>
</evidence>
<organism evidence="4 5">
    <name type="scientific">Stackebrandtia endophytica</name>
    <dbReference type="NCBI Taxonomy" id="1496996"/>
    <lineage>
        <taxon>Bacteria</taxon>
        <taxon>Bacillati</taxon>
        <taxon>Actinomycetota</taxon>
        <taxon>Actinomycetes</taxon>
        <taxon>Glycomycetales</taxon>
        <taxon>Glycomycetaceae</taxon>
        <taxon>Stackebrandtia</taxon>
    </lineage>
</organism>
<reference evidence="4 5" key="1">
    <citation type="submission" date="2019-06" db="EMBL/GenBank/DDBJ databases">
        <title>Sequencing the genomes of 1000 actinobacteria strains.</title>
        <authorList>
            <person name="Klenk H.-P."/>
        </authorList>
    </citation>
    <scope>NUCLEOTIDE SEQUENCE [LARGE SCALE GENOMIC DNA]</scope>
    <source>
        <strain evidence="4 5">DSM 45928</strain>
    </source>
</reference>
<proteinExistence type="predicted"/>
<evidence type="ECO:0000313" key="5">
    <source>
        <dbReference type="Proteomes" id="UP000317043"/>
    </source>
</evidence>
<dbReference type="PANTHER" id="PTHR46648:SF1">
    <property type="entry name" value="ADENOSINE 5'-MONOPHOSPHORAMIDASE HNT1"/>
    <property type="match status" value="1"/>
</dbReference>
<gene>
    <name evidence="4" type="ORF">FB566_1494</name>
</gene>
<dbReference type="AlphaFoldDB" id="A0A543ATQ2"/>
<dbReference type="PROSITE" id="PS51084">
    <property type="entry name" value="HIT_2"/>
    <property type="match status" value="1"/>
</dbReference>
<dbReference type="PANTHER" id="PTHR46648">
    <property type="entry name" value="HIT FAMILY PROTEIN 1"/>
    <property type="match status" value="1"/>
</dbReference>
<keyword evidence="4" id="KW-0548">Nucleotidyltransferase</keyword>
<dbReference type="InterPro" id="IPR001310">
    <property type="entry name" value="Histidine_triad_HIT"/>
</dbReference>
<name>A0A543ATQ2_9ACTN</name>
<comment type="caution">
    <text evidence="4">The sequence shown here is derived from an EMBL/GenBank/DDBJ whole genome shotgun (WGS) entry which is preliminary data.</text>
</comment>
<accession>A0A543ATQ2</accession>
<dbReference type="Proteomes" id="UP000317043">
    <property type="component" value="Unassembled WGS sequence"/>
</dbReference>
<dbReference type="InParanoid" id="A0A543ATQ2"/>
<dbReference type="InterPro" id="IPR011146">
    <property type="entry name" value="HIT-like"/>
</dbReference>